<dbReference type="PROSITE" id="PS50006">
    <property type="entry name" value="FHA_DOMAIN"/>
    <property type="match status" value="1"/>
</dbReference>
<evidence type="ECO:0000256" key="3">
    <source>
        <dbReference type="ARBA" id="ARBA00022840"/>
    </source>
</evidence>
<evidence type="ECO:0008006" key="10">
    <source>
        <dbReference type="Google" id="ProtNLM"/>
    </source>
</evidence>
<feature type="domain" description="FHA" evidence="6">
    <location>
        <begin position="150"/>
        <end position="200"/>
    </location>
</feature>
<name>A0ABM6HE25_9ACTN</name>
<feature type="compositionally biased region" description="Low complexity" evidence="5">
    <location>
        <begin position="1708"/>
        <end position="1731"/>
    </location>
</feature>
<dbReference type="PROSITE" id="PS50901">
    <property type="entry name" value="FTSK"/>
    <property type="match status" value="1"/>
</dbReference>
<dbReference type="Pfam" id="PF00498">
    <property type="entry name" value="FHA"/>
    <property type="match status" value="1"/>
</dbReference>
<dbReference type="InterPro" id="IPR000253">
    <property type="entry name" value="FHA_dom"/>
</dbReference>
<dbReference type="Gene3D" id="3.40.50.300">
    <property type="entry name" value="P-loop containing nucleotide triphosphate hydrolases"/>
    <property type="match status" value="2"/>
</dbReference>
<dbReference type="InterPro" id="IPR008984">
    <property type="entry name" value="SMAD_FHA_dom_sf"/>
</dbReference>
<feature type="compositionally biased region" description="Pro residues" evidence="5">
    <location>
        <begin position="1562"/>
        <end position="1573"/>
    </location>
</feature>
<keyword evidence="1" id="KW-0597">Phosphoprotein</keyword>
<feature type="region of interest" description="Disordered" evidence="5">
    <location>
        <begin position="1"/>
        <end position="27"/>
    </location>
</feature>
<accession>A0ABM6HE25</accession>
<feature type="compositionally biased region" description="Gly residues" evidence="5">
    <location>
        <begin position="534"/>
        <end position="546"/>
    </location>
</feature>
<protein>
    <recommendedName>
        <fullName evidence="10">Cell division protein FtsK</fullName>
    </recommendedName>
</protein>
<feature type="compositionally biased region" description="Basic and acidic residues" evidence="5">
    <location>
        <begin position="625"/>
        <end position="635"/>
    </location>
</feature>
<feature type="compositionally biased region" description="Gly residues" evidence="5">
    <location>
        <begin position="342"/>
        <end position="369"/>
    </location>
</feature>
<feature type="compositionally biased region" description="Basic and acidic residues" evidence="5">
    <location>
        <begin position="430"/>
        <end position="442"/>
    </location>
</feature>
<dbReference type="Gene3D" id="2.60.200.20">
    <property type="match status" value="1"/>
</dbReference>
<feature type="compositionally biased region" description="Basic and acidic residues" evidence="5">
    <location>
        <begin position="469"/>
        <end position="481"/>
    </location>
</feature>
<feature type="compositionally biased region" description="Basic and acidic residues" evidence="5">
    <location>
        <begin position="327"/>
        <end position="336"/>
    </location>
</feature>
<dbReference type="SMART" id="SM00240">
    <property type="entry name" value="FHA"/>
    <property type="match status" value="1"/>
</dbReference>
<evidence type="ECO:0000259" key="6">
    <source>
        <dbReference type="PROSITE" id="PS50006"/>
    </source>
</evidence>
<dbReference type="PANTHER" id="PTHR22683:SF1">
    <property type="entry name" value="TYPE VII SECRETION SYSTEM PROTEIN ESSC"/>
    <property type="match status" value="1"/>
</dbReference>
<dbReference type="SUPFAM" id="SSF49879">
    <property type="entry name" value="SMAD/FHA domain"/>
    <property type="match status" value="1"/>
</dbReference>
<dbReference type="EMBL" id="CP019458">
    <property type="protein sequence ID" value="AQA12223.1"/>
    <property type="molecule type" value="Genomic_DNA"/>
</dbReference>
<dbReference type="PANTHER" id="PTHR22683">
    <property type="entry name" value="SPORULATION PROTEIN RELATED"/>
    <property type="match status" value="1"/>
</dbReference>
<keyword evidence="2 4" id="KW-0547">Nucleotide-binding</keyword>
<evidence type="ECO:0000313" key="9">
    <source>
        <dbReference type="Proteomes" id="UP000187851"/>
    </source>
</evidence>
<dbReference type="Pfam" id="PF01580">
    <property type="entry name" value="FtsK_SpoIIIE"/>
    <property type="match status" value="1"/>
</dbReference>
<dbReference type="InterPro" id="IPR050206">
    <property type="entry name" value="FtsK/SpoIIIE/SftA"/>
</dbReference>
<evidence type="ECO:0000256" key="4">
    <source>
        <dbReference type="PROSITE-ProRule" id="PRU00289"/>
    </source>
</evidence>
<feature type="region of interest" description="Disordered" evidence="5">
    <location>
        <begin position="235"/>
        <end position="968"/>
    </location>
</feature>
<feature type="compositionally biased region" description="Gly residues" evidence="5">
    <location>
        <begin position="413"/>
        <end position="426"/>
    </location>
</feature>
<dbReference type="InterPro" id="IPR002543">
    <property type="entry name" value="FtsK_dom"/>
</dbReference>
<organism evidence="8 9">
    <name type="scientific">Streptomyces autolyticus</name>
    <dbReference type="NCBI Taxonomy" id="75293"/>
    <lineage>
        <taxon>Bacteria</taxon>
        <taxon>Bacillati</taxon>
        <taxon>Actinomycetota</taxon>
        <taxon>Actinomycetes</taxon>
        <taxon>Kitasatosporales</taxon>
        <taxon>Streptomycetaceae</taxon>
        <taxon>Streptomyces</taxon>
    </lineage>
</organism>
<evidence type="ECO:0000256" key="1">
    <source>
        <dbReference type="ARBA" id="ARBA00022553"/>
    </source>
</evidence>
<feature type="compositionally biased region" description="Low complexity" evidence="5">
    <location>
        <begin position="826"/>
        <end position="838"/>
    </location>
</feature>
<reference evidence="8 9" key="1">
    <citation type="journal article" date="2017" name="J. Biotechnol.">
        <title>The complete genome sequence of Streptomyces autolyticus CGMCC 0516, the producer of geldanamycin, autolytimycin, reblastatin and elaiophylin.</title>
        <authorList>
            <person name="Yin M."/>
            <person name="Jiang M."/>
            <person name="Ren Z."/>
            <person name="Dong Y."/>
            <person name="Lu T."/>
        </authorList>
    </citation>
    <scope>NUCLEOTIDE SEQUENCE [LARGE SCALE GENOMIC DNA]</scope>
    <source>
        <strain evidence="8 9">CGMCC0516</strain>
    </source>
</reference>
<evidence type="ECO:0000256" key="5">
    <source>
        <dbReference type="SAM" id="MobiDB-lite"/>
    </source>
</evidence>
<dbReference type="SUPFAM" id="SSF52540">
    <property type="entry name" value="P-loop containing nucleoside triphosphate hydrolases"/>
    <property type="match status" value="1"/>
</dbReference>
<dbReference type="RefSeq" id="WP_079257867.1">
    <property type="nucleotide sequence ID" value="NZ_CP019458.1"/>
</dbReference>
<feature type="region of interest" description="Disordered" evidence="5">
    <location>
        <begin position="1504"/>
        <end position="1577"/>
    </location>
</feature>
<feature type="compositionally biased region" description="Gly residues" evidence="5">
    <location>
        <begin position="765"/>
        <end position="775"/>
    </location>
</feature>
<feature type="compositionally biased region" description="Low complexity" evidence="5">
    <location>
        <begin position="684"/>
        <end position="696"/>
    </location>
</feature>
<proteinExistence type="predicted"/>
<feature type="compositionally biased region" description="Basic and acidic residues" evidence="5">
    <location>
        <begin position="523"/>
        <end position="533"/>
    </location>
</feature>
<feature type="compositionally biased region" description="Gly residues" evidence="5">
    <location>
        <begin position="872"/>
        <end position="966"/>
    </location>
</feature>
<feature type="region of interest" description="Disordered" evidence="5">
    <location>
        <begin position="1671"/>
        <end position="1736"/>
    </location>
</feature>
<gene>
    <name evidence="8" type="ORF">BV401_18965</name>
</gene>
<evidence type="ECO:0000259" key="7">
    <source>
        <dbReference type="PROSITE" id="PS50901"/>
    </source>
</evidence>
<dbReference type="CDD" id="cd00060">
    <property type="entry name" value="FHA"/>
    <property type="match status" value="1"/>
</dbReference>
<dbReference type="Proteomes" id="UP000187851">
    <property type="component" value="Chromosome"/>
</dbReference>
<sequence>MQIRLTVLGPRSAHPGRSGHHPAPASGPHALMGAVDVLVTAPPGTALAAVAGGLADVVAAAGYEAGGSGGGAAVLYAGGERLDPQRCALGEPPLVDGAVLSLHGPADPDSGHYPGYPGLPETAVADATVHLDVVAGPDAGGVHLLHGGQVRIGRSADADVPLDDPDVSRLHCAVTVAEDGRVTIADLGSTNGTAADGVPVGPQPVPLEPGVLLRIGESALRLRVPSAAMSALPSAPARLPVHPDGEGHLRVIPAGDHPTHAEGTWTGAPQSPPTHTAQGTWAPPARHPGTGWTRVAQPGEESHPAPGARRAPGTYDERSGPGAHAHPGNDGRRPDDGAATGTHGGADGRGSGHGGGASGTPGTRGGASGRGSRHEDRDGQADRWPTGGPGSPAGPPYGTEGASGRDGRPRGEAPGGATGAHGGAGGRGHRPQEPYYEDRGGQTDHWPTGGRNPGGPGRPDSTPYGTEDTSGRSERPYDQAHGDTGTSGHRPQEPRHEGQGGQANHRATGGSGNPGSTPYGTEDPARHGERPYGEGHGGAGGRGHGPQGARHENRGGQANHRPTGGRNPGGPGSPGERPYGQPHDDTGTSGHRPQGPRHENRGGQANHRATGGSGSPGSTPYGAEDPARHGERPYGEGHGGAGGRGHDPQGASAPGSQPYDDPSTTPTRRGERAPRAGAAGHGPAGQPARADQDQSGTGPGGQPGQWARPTGSRHPDAVPHHRPTTRGASGDPVGPGGGPYGGTGADPGRQGESEAVYGDAPRGGRPYGRGRGQEGPPGTSTGGQPADAGYDRSPYGGPAAVPDQRAPSPGGRPDAGPRGSRGSADPGHAAGHGAAPAGFDPRDGRPQDGSAGYGGAEQRNDGRGAATSGAEQRGGGTGAGGAGQRNGGTGTGSGSTGQHGGGKGMGAGGAGQRVSGTGTGAGSAGQRGGGTGTGAGSAGQRGKGTGAGGAGQRNGGKGAGASGAGLRGAADRTHAGGYALDAPGAQARRRGIGAWVRQLAGGKSAERAGARQDQGAVARAAAEAEASQRRWPDPATVLMTALGPGSRLWERAQGHPDALTVRLGSADQLTAEGAPLPAAPVTVDLRRCGSLGLAGPRARVAGLARSVVAQLAALHSPAALEIVLISGEERLAEWSWLGWLPQLQPLRGQDCRLLLAYDLEQATARTEELTRRLEDGPLGPGWASASPAAAASAAARHFGPYTVVIVDGAPGQPALHDTLARLAVSGPAAGIHLLCLAEAPAASPTSPLPMSYEAACSASAAFAACGVAAVLSGDVATGLQVVQGDGAASGTTAVTGVTGVTAVTGATGATDATTTVTVDAVSAAWAERFARALAPLRPAASAQDGAFGGSGGPPTVPLPDSARLLDELGLARATPASLMARWAVAADEAPPGGRALAVLGAGPRGPLAVDLAADGPHAVIDGTAGTGKTELLRSFAASLAAAERPDRLELILVDGAGAGAGEGLQVCTDLPHVSTHLAATDPVRMREFAQALSSELKRRAELLEGQDFTDWHTRPHRGGGEGGGAAGPSGAPGAPASGTTGATATGATSTAGATGAARVVAPRPPGDIDPPPSDTLHTLNLRAQRTASPVAVRPRSLLPRLVVLVDDFDALVAPALGSPGRPAAGSVVRALEAIARDGASLGVHLVVASGRPDRTADTVAVERAELRITLDPRPLNATGSAASAASAHPTRPAHPGEPERPGTSPGISTRSVTSASTAAAAPGGEPAPGRGRLLRPDDVVETPFQAGRVTGRIPRTATQRPTVVPLEWRRMGDPPTRRPLRELGNGPTDLALLASALQRAAQSADAPSAPALI</sequence>
<feature type="compositionally biased region" description="Polar residues" evidence="5">
    <location>
        <begin position="267"/>
        <end position="279"/>
    </location>
</feature>
<evidence type="ECO:0000256" key="2">
    <source>
        <dbReference type="ARBA" id="ARBA00022741"/>
    </source>
</evidence>
<keyword evidence="9" id="KW-1185">Reference proteome</keyword>
<feature type="compositionally biased region" description="Gly residues" evidence="5">
    <location>
        <begin position="733"/>
        <end position="745"/>
    </location>
</feature>
<feature type="compositionally biased region" description="Basic and acidic residues" evidence="5">
    <location>
        <begin position="372"/>
        <end position="381"/>
    </location>
</feature>
<feature type="binding site" evidence="4">
    <location>
        <begin position="1422"/>
        <end position="1429"/>
    </location>
    <ligand>
        <name>ATP</name>
        <dbReference type="ChEBI" id="CHEBI:30616"/>
    </ligand>
</feature>
<evidence type="ECO:0000313" key="8">
    <source>
        <dbReference type="EMBL" id="AQA12223.1"/>
    </source>
</evidence>
<dbReference type="InterPro" id="IPR027417">
    <property type="entry name" value="P-loop_NTPase"/>
</dbReference>
<keyword evidence="3 4" id="KW-0067">ATP-binding</keyword>
<feature type="domain" description="FtsK" evidence="7">
    <location>
        <begin position="1404"/>
        <end position="1681"/>
    </location>
</feature>
<feature type="compositionally biased region" description="Low complexity" evidence="5">
    <location>
        <begin position="1528"/>
        <end position="1557"/>
    </location>
</feature>